<protein>
    <submittedName>
        <fullName evidence="1">Uncharacterized protein</fullName>
    </submittedName>
</protein>
<dbReference type="EMBL" id="QRZF01000020">
    <property type="protein sequence ID" value="RGV49090.1"/>
    <property type="molecule type" value="Genomic_DNA"/>
</dbReference>
<evidence type="ECO:0000313" key="2">
    <source>
        <dbReference type="Proteomes" id="UP000283850"/>
    </source>
</evidence>
<evidence type="ECO:0000313" key="1">
    <source>
        <dbReference type="EMBL" id="RGV49090.1"/>
    </source>
</evidence>
<comment type="caution">
    <text evidence="1">The sequence shown here is derived from an EMBL/GenBank/DDBJ whole genome shotgun (WGS) entry which is preliminary data.</text>
</comment>
<accession>A0A412XUY2</accession>
<sequence length="137" mass="15803">MRKANKCIIFVTVKARGFKSFDIMKQLIDGVWEYSLINPDGFTLNIETMKPVKYGISVAYQETQNSFGKESLNGVINHALEHSKTVGGWFDTESERYYFDSVKVFKNSEIDKAIEFAKKNNQLAIYDMTNVKEIRIK</sequence>
<proteinExistence type="predicted"/>
<name>A0A412XUY2_9BACE</name>
<organism evidence="1 2">
    <name type="scientific">Bacteroides intestinalis</name>
    <dbReference type="NCBI Taxonomy" id="329854"/>
    <lineage>
        <taxon>Bacteria</taxon>
        <taxon>Pseudomonadati</taxon>
        <taxon>Bacteroidota</taxon>
        <taxon>Bacteroidia</taxon>
        <taxon>Bacteroidales</taxon>
        <taxon>Bacteroidaceae</taxon>
        <taxon>Bacteroides</taxon>
    </lineage>
</organism>
<reference evidence="1 2" key="1">
    <citation type="submission" date="2018-08" db="EMBL/GenBank/DDBJ databases">
        <title>A genome reference for cultivated species of the human gut microbiota.</title>
        <authorList>
            <person name="Zou Y."/>
            <person name="Xue W."/>
            <person name="Luo G."/>
        </authorList>
    </citation>
    <scope>NUCLEOTIDE SEQUENCE [LARGE SCALE GENOMIC DNA]</scope>
    <source>
        <strain evidence="1 2">AF14-32</strain>
    </source>
</reference>
<dbReference type="Proteomes" id="UP000283850">
    <property type="component" value="Unassembled WGS sequence"/>
</dbReference>
<dbReference type="AlphaFoldDB" id="A0A412XUY2"/>
<gene>
    <name evidence="1" type="ORF">DWW10_20815</name>
</gene>